<keyword evidence="2" id="KW-1185">Reference proteome</keyword>
<dbReference type="AlphaFoldDB" id="A0A0F9W9D9"/>
<dbReference type="Proteomes" id="UP000034350">
    <property type="component" value="Unassembled WGS sequence"/>
</dbReference>
<evidence type="ECO:0000313" key="2">
    <source>
        <dbReference type="Proteomes" id="UP000034350"/>
    </source>
</evidence>
<dbReference type="RefSeq" id="XP_024330038.1">
    <property type="nucleotide sequence ID" value="XM_024476552.1"/>
</dbReference>
<gene>
    <name evidence="1" type="ORF">AAJ76_860007134</name>
</gene>
<dbReference type="GeneID" id="36321506"/>
<organism evidence="1 2">
    <name type="scientific">Vairimorpha ceranae</name>
    <dbReference type="NCBI Taxonomy" id="40302"/>
    <lineage>
        <taxon>Eukaryota</taxon>
        <taxon>Fungi</taxon>
        <taxon>Fungi incertae sedis</taxon>
        <taxon>Microsporidia</taxon>
        <taxon>Nosematidae</taxon>
        <taxon>Vairimorpha</taxon>
    </lineage>
</organism>
<dbReference type="EMBL" id="JPQZ01000086">
    <property type="protein sequence ID" value="KKO74296.1"/>
    <property type="molecule type" value="Genomic_DNA"/>
</dbReference>
<name>A0A0F9W9D9_9MICR</name>
<accession>A0A0F9W9D9</accession>
<comment type="caution">
    <text evidence="1">The sequence shown here is derived from an EMBL/GenBank/DDBJ whole genome shotgun (WGS) entry which is preliminary data.</text>
</comment>
<sequence length="53" mass="6400">MVNKLKYFLDLNMHKSIITRILAKDGKHKKKCRRKPALNFKHKKNRLLFSGKY</sequence>
<proteinExistence type="predicted"/>
<reference evidence="1 2" key="1">
    <citation type="journal article" date="2015" name="Environ. Microbiol.">
        <title>Genome analyses suggest the presence of polyploidy and recent human-driven expansions in eight global populations of the honeybee pathogen Nosema ceranae.</title>
        <authorList>
            <person name="Pelin A."/>
            <person name="Selman M."/>
            <person name="Aris-Brosou S."/>
            <person name="Farinelli L."/>
            <person name="Corradi N."/>
        </authorList>
    </citation>
    <scope>NUCLEOTIDE SEQUENCE [LARGE SCALE GENOMIC DNA]</scope>
    <source>
        <strain evidence="1 2">PA08 1199</strain>
    </source>
</reference>
<protein>
    <submittedName>
        <fullName evidence="1">Uncharacterized protein</fullName>
    </submittedName>
</protein>
<dbReference type="VEuPathDB" id="MicrosporidiaDB:AAJ76_860007134"/>
<evidence type="ECO:0000313" key="1">
    <source>
        <dbReference type="EMBL" id="KKO74296.1"/>
    </source>
</evidence>